<protein>
    <submittedName>
        <fullName evidence="1">Kinase-like domain-containing protein</fullName>
    </submittedName>
</protein>
<dbReference type="EMBL" id="MU970072">
    <property type="protein sequence ID" value="KAK9322690.1"/>
    <property type="molecule type" value="Genomic_DNA"/>
</dbReference>
<sequence length="501" mass="55459">MSGEHETAAMSISRKNVPPPIIITPSPSSADSGVALSSSDLNTSHGSNRTPVAVVYDVSERRSGIRTTTCSPTGADFNANIAGIGKGVENDKTGPRRWAGAFVASVGDIERGLRSPKRHHKRVLSGFKPEVKETLNASLMQDGDRQIINNQYVIQEEAGRGSFGAVYRAIDKTTNEVYAIKEVSKHRLRRQRGNAIIRQRGRMASSPGLPPAPPPRLSQLQMLHKSDDPLNLIRHEIAILKKLDHVNVANLYEVLDNPGGDSLYMVLEWCSRGVIMRLDTDGQVEPYDEEQCRLYFRDLALGIEYLHSQGVVHRDIKPDNLLLTSDNVLKIVDFGVSEFFERDNDAMSKQVGSPAFMAPELNAVPRVDYSGRAADIWSMGVTLYCLAFGRLPFPYANPVALSEAICNQGLSIAEGTNPSLVDVLNRLLEKDYKKRIKMPELRVRSPEQLFFCFGGCVVMLTATSIGTWVGDAGRARLFAFRRRKHGDRNIQSHAGRSRARH</sequence>
<dbReference type="Proteomes" id="UP001489719">
    <property type="component" value="Unassembled WGS sequence"/>
</dbReference>
<keyword evidence="2" id="KW-1185">Reference proteome</keyword>
<reference evidence="2" key="1">
    <citation type="journal article" date="2024" name="Front. Bioeng. Biotechnol.">
        <title>Genome-scale model development and genomic sequencing of the oleaginous clade Lipomyces.</title>
        <authorList>
            <person name="Czajka J.J."/>
            <person name="Han Y."/>
            <person name="Kim J."/>
            <person name="Mondo S.J."/>
            <person name="Hofstad B.A."/>
            <person name="Robles A."/>
            <person name="Haridas S."/>
            <person name="Riley R."/>
            <person name="LaButti K."/>
            <person name="Pangilinan J."/>
            <person name="Andreopoulos W."/>
            <person name="Lipzen A."/>
            <person name="Yan J."/>
            <person name="Wang M."/>
            <person name="Ng V."/>
            <person name="Grigoriev I.V."/>
            <person name="Spatafora J.W."/>
            <person name="Magnuson J.K."/>
            <person name="Baker S.E."/>
            <person name="Pomraning K.R."/>
        </authorList>
    </citation>
    <scope>NUCLEOTIDE SEQUENCE [LARGE SCALE GENOMIC DNA]</scope>
    <source>
        <strain evidence="2">CBS 10300</strain>
    </source>
</reference>
<name>A0ACC3TNW5_9ASCO</name>
<proteinExistence type="predicted"/>
<accession>A0ACC3TNW5</accession>
<evidence type="ECO:0000313" key="1">
    <source>
        <dbReference type="EMBL" id="KAK9322690.1"/>
    </source>
</evidence>
<gene>
    <name evidence="1" type="ORF">V1517DRAFT_322548</name>
</gene>
<comment type="caution">
    <text evidence="1">The sequence shown here is derived from an EMBL/GenBank/DDBJ whole genome shotgun (WGS) entry which is preliminary data.</text>
</comment>
<organism evidence="1 2">
    <name type="scientific">Lipomyces orientalis</name>
    <dbReference type="NCBI Taxonomy" id="1233043"/>
    <lineage>
        <taxon>Eukaryota</taxon>
        <taxon>Fungi</taxon>
        <taxon>Dikarya</taxon>
        <taxon>Ascomycota</taxon>
        <taxon>Saccharomycotina</taxon>
        <taxon>Lipomycetes</taxon>
        <taxon>Lipomycetales</taxon>
        <taxon>Lipomycetaceae</taxon>
        <taxon>Lipomyces</taxon>
    </lineage>
</organism>
<evidence type="ECO:0000313" key="2">
    <source>
        <dbReference type="Proteomes" id="UP001489719"/>
    </source>
</evidence>